<feature type="transmembrane region" description="Helical" evidence="1">
    <location>
        <begin position="384"/>
        <end position="402"/>
    </location>
</feature>
<feature type="transmembrane region" description="Helical" evidence="1">
    <location>
        <begin position="190"/>
        <end position="211"/>
    </location>
</feature>
<reference evidence="2 3" key="1">
    <citation type="journal article" date="2019" name="Int. J. Syst. Evol. Microbiol.">
        <title>The Global Catalogue of Microorganisms (GCM) 10K type strain sequencing project: providing services to taxonomists for standard genome sequencing and annotation.</title>
        <authorList>
            <consortium name="The Broad Institute Genomics Platform"/>
            <consortium name="The Broad Institute Genome Sequencing Center for Infectious Disease"/>
            <person name="Wu L."/>
            <person name="Ma J."/>
        </authorList>
    </citation>
    <scope>NUCLEOTIDE SEQUENCE [LARGE SCALE GENOMIC DNA]</scope>
    <source>
        <strain evidence="2 3">JCM 16240</strain>
    </source>
</reference>
<keyword evidence="3" id="KW-1185">Reference proteome</keyword>
<feature type="transmembrane region" description="Helical" evidence="1">
    <location>
        <begin position="56"/>
        <end position="76"/>
    </location>
</feature>
<feature type="transmembrane region" description="Helical" evidence="1">
    <location>
        <begin position="287"/>
        <end position="304"/>
    </location>
</feature>
<dbReference type="Proteomes" id="UP001501176">
    <property type="component" value="Unassembled WGS sequence"/>
</dbReference>
<sequence length="459" mass="49302">MQRALDFDKTPALGVPLPFFLNVPLFALLAGLLATWAGSQAFASRWNGAALALTHLWTLGILGSAMLGALLQILAVACNVRVDAIRTVAGLTHALLTAGTLLLAAGFLGWWPVAWVGAAALLGPAFALYLAAVAWALWQHRRQVYKGAREILVPVRGALAALACTVLIGLVLALSLGLGSAPPDWIDGHVLWGLAGWGGLLLMGMSFQLLPIFQVTELYPRPIARWLPLLIPGLLLAWTALEASTGLPRLMRETAELLLVGAYALWAGVTLRLLWTRKRPTPEPTTLFWYAGMISLLACAPLWIWMTHGQSPRAGLVLGVVMIAGVLGSVVNGMLYKIVPFLLWKHAQDAMIVPDHDPAQARVYLKVLPKMATYIGDRPARWQWAAHVAVIICWSLAAAGWAPAVLAAGPLQIVSAAGLAWNIGRALRLYRRTLRAMAALPHHAPAAQTRGPLRAGGRE</sequence>
<feature type="transmembrane region" description="Helical" evidence="1">
    <location>
        <begin position="114"/>
        <end position="138"/>
    </location>
</feature>
<keyword evidence="1" id="KW-0812">Transmembrane</keyword>
<dbReference type="EMBL" id="BAAAFN010000006">
    <property type="protein sequence ID" value="GAA0220355.1"/>
    <property type="molecule type" value="Genomic_DNA"/>
</dbReference>
<keyword evidence="1" id="KW-1133">Transmembrane helix</keyword>
<dbReference type="RefSeq" id="WP_343820058.1">
    <property type="nucleotide sequence ID" value="NZ_BAAAFN010000006.1"/>
</dbReference>
<protein>
    <recommendedName>
        <fullName evidence="4">Permease</fullName>
    </recommendedName>
</protein>
<evidence type="ECO:0000256" key="1">
    <source>
        <dbReference type="SAM" id="Phobius"/>
    </source>
</evidence>
<feature type="transmembrane region" description="Helical" evidence="1">
    <location>
        <begin position="12"/>
        <end position="36"/>
    </location>
</feature>
<feature type="transmembrane region" description="Helical" evidence="1">
    <location>
        <begin position="223"/>
        <end position="241"/>
    </location>
</feature>
<accession>A0ABN0TFG4</accession>
<feature type="transmembrane region" description="Helical" evidence="1">
    <location>
        <begin position="408"/>
        <end position="427"/>
    </location>
</feature>
<evidence type="ECO:0000313" key="2">
    <source>
        <dbReference type="EMBL" id="GAA0220355.1"/>
    </source>
</evidence>
<organism evidence="2 3">
    <name type="scientific">Castellaniella daejeonensis</name>
    <dbReference type="NCBI Taxonomy" id="659013"/>
    <lineage>
        <taxon>Bacteria</taxon>
        <taxon>Pseudomonadati</taxon>
        <taxon>Pseudomonadota</taxon>
        <taxon>Betaproteobacteria</taxon>
        <taxon>Burkholderiales</taxon>
        <taxon>Alcaligenaceae</taxon>
        <taxon>Castellaniella</taxon>
    </lineage>
</organism>
<feature type="transmembrane region" description="Helical" evidence="1">
    <location>
        <begin position="316"/>
        <end position="336"/>
    </location>
</feature>
<feature type="transmembrane region" description="Helical" evidence="1">
    <location>
        <begin position="159"/>
        <end position="178"/>
    </location>
</feature>
<proteinExistence type="predicted"/>
<comment type="caution">
    <text evidence="2">The sequence shown here is derived from an EMBL/GenBank/DDBJ whole genome shotgun (WGS) entry which is preliminary data.</text>
</comment>
<name>A0ABN0TFG4_9BURK</name>
<keyword evidence="1" id="KW-0472">Membrane</keyword>
<feature type="transmembrane region" description="Helical" evidence="1">
    <location>
        <begin position="88"/>
        <end position="108"/>
    </location>
</feature>
<gene>
    <name evidence="2" type="ORF">GCM10009125_06730</name>
</gene>
<evidence type="ECO:0000313" key="3">
    <source>
        <dbReference type="Proteomes" id="UP001501176"/>
    </source>
</evidence>
<evidence type="ECO:0008006" key="4">
    <source>
        <dbReference type="Google" id="ProtNLM"/>
    </source>
</evidence>
<feature type="transmembrane region" description="Helical" evidence="1">
    <location>
        <begin position="257"/>
        <end position="275"/>
    </location>
</feature>